<geneLocation type="plasmid" evidence="1">
    <name>unnamed</name>
</geneLocation>
<dbReference type="NCBIfam" id="NF047534">
    <property type="entry name" value="lipo_BTA121_dup"/>
    <property type="match status" value="3"/>
</dbReference>
<sequence>MLSGVQVSYISSFLILPLCLIICCDVESKRDTSVGGNLVKKGIEKPVVSIPVVIPDGSVIHSSSQMDVSDDIDIDIDIKIDTLLSTFELSEQEIEAVQYIRLVLADESIGKKEGYATYDDDKFYTLLTDLGSNRLREIIAFHLKIINLKEDARAEVSKMLSGINEGLRQRVKKAFINYEKYYSVYLKSLFDAPRSKDVYNKFIKSSDSNFIGIKNEVIGIIEDGTLYAGKLSEKELDIVAYMRNVLTNPNILSGTVYKEYSKIEFYDLLRQLGHDKLKDIINVSLMTFQTRREALTAIMDIKREEAKKPLMKELYAYDNEYPSYLKGLFGGATLDDVYRNIMDSDYAKNFTDIRDEALAVKLGEDQYSAHLSSSELEVLDSIRLAVTGPLVDDKDKATYNYIKFYDFLSRLGVDKVREIVINAQKTFMAIDAAKVAIESVRFAKLQRDLKDGLSSELTSYSRALKEAFFKLTPNDVYRAVMSLDYSARFEKITSDASSIWK</sequence>
<keyword evidence="1" id="KW-0614">Plasmid</keyword>
<dbReference type="AlphaFoldDB" id="W5SWZ2"/>
<reference evidence="1" key="1">
    <citation type="submission" date="2013-04" db="EMBL/GenBank/DDBJ databases">
        <title>Comparative Genomics of Relapsing Fever Spirochetes.</title>
        <authorList>
            <person name="Schwan T.G."/>
            <person name="Raffel S.J."/>
            <person name="Porcella S.F."/>
            <person name="Martens C.A."/>
            <person name="Bruno D.P."/>
            <person name="Ricklefs S.M."/>
            <person name="Barbian K.B."/>
        </authorList>
    </citation>
    <scope>NUCLEOTIDE SEQUENCE</scope>
    <source>
        <strain evidence="1">Co53</strain>
        <plasmid evidence="1">unnamed</plasmid>
    </source>
</reference>
<dbReference type="EMBL" id="CP005747">
    <property type="protein sequence ID" value="AHH11223.1"/>
    <property type="molecule type" value="Genomic_DNA"/>
</dbReference>
<proteinExistence type="predicted"/>
<dbReference type="HOGENOM" id="CLU_020855_3_0_12"/>
<accession>W5SWZ2</accession>
<organism evidence="1">
    <name type="scientific">Borrelia coriaceae ATCC 43381</name>
    <dbReference type="NCBI Taxonomy" id="1408429"/>
    <lineage>
        <taxon>Bacteria</taxon>
        <taxon>Pseudomonadati</taxon>
        <taxon>Spirochaetota</taxon>
        <taxon>Spirochaetia</taxon>
        <taxon>Spirochaetales</taxon>
        <taxon>Borreliaceae</taxon>
        <taxon>Borrelia</taxon>
    </lineage>
</organism>
<protein>
    <submittedName>
        <fullName evidence="1">Uncharacterized protein</fullName>
    </submittedName>
</protein>
<evidence type="ECO:0000313" key="1">
    <source>
        <dbReference type="EMBL" id="AHH11223.1"/>
    </source>
</evidence>
<name>W5SWZ2_9SPIR</name>
<gene>
    <name evidence="1" type="ORF">BCO_0005100</name>
</gene>